<keyword evidence="4" id="KW-1185">Reference proteome</keyword>
<proteinExistence type="predicted"/>
<reference evidence="3 4" key="1">
    <citation type="journal article" date="2016" name="Environ. Microbiol.">
        <title>New Methyloceanibacter diversity from North Sea sediments includes methanotroph containing solely the soluble methane monooxygenase.</title>
        <authorList>
            <person name="Vekeman B."/>
            <person name="Kerckhof F.M."/>
            <person name="Cremers G."/>
            <person name="de Vos P."/>
            <person name="Vandamme P."/>
            <person name="Boon N."/>
            <person name="Op den Camp H.J."/>
            <person name="Heylen K."/>
        </authorList>
    </citation>
    <scope>NUCLEOTIDE SEQUENCE [LARGE SCALE GENOMIC DNA]</scope>
    <source>
        <strain evidence="3 4">R-67174</strain>
    </source>
</reference>
<feature type="chain" id="PRO_5009139004" description="DUF4440 domain-containing protein" evidence="1">
    <location>
        <begin position="22"/>
        <end position="164"/>
    </location>
</feature>
<sequence length="164" mass="17885">MHFRRSGRIAFAIVAVLLATGAPPLVTSVKAETMEEGSKLSEAETTAIKKAFMTASEALGAADWPVWSAFWTKDAVLMPPNHPRIEGLEKIRKFVQADLANLKAFRPSDWTFEGRGDLAVVTTAMEWTFKDGTTKTGKQMVLMAKDAGGAWQAQKVIYNLNGAP</sequence>
<organism evidence="3 4">
    <name type="scientific">Methyloceanibacter methanicus</name>
    <dbReference type="NCBI Taxonomy" id="1774968"/>
    <lineage>
        <taxon>Bacteria</taxon>
        <taxon>Pseudomonadati</taxon>
        <taxon>Pseudomonadota</taxon>
        <taxon>Alphaproteobacteria</taxon>
        <taxon>Hyphomicrobiales</taxon>
        <taxon>Hyphomicrobiaceae</taxon>
        <taxon>Methyloceanibacter</taxon>
    </lineage>
</organism>
<dbReference type="Proteomes" id="UP000094501">
    <property type="component" value="Unassembled WGS sequence"/>
</dbReference>
<dbReference type="AlphaFoldDB" id="A0A1E3W6G2"/>
<keyword evidence="1" id="KW-0732">Signal</keyword>
<accession>A0A1E3W6G2</accession>
<feature type="domain" description="DUF4440" evidence="2">
    <location>
        <begin position="55"/>
        <end position="152"/>
    </location>
</feature>
<evidence type="ECO:0000259" key="2">
    <source>
        <dbReference type="Pfam" id="PF14534"/>
    </source>
</evidence>
<gene>
    <name evidence="3" type="ORF">AUC68_13920</name>
</gene>
<evidence type="ECO:0000313" key="4">
    <source>
        <dbReference type="Proteomes" id="UP000094501"/>
    </source>
</evidence>
<dbReference type="OrthoDB" id="9814425at2"/>
<protein>
    <recommendedName>
        <fullName evidence="2">DUF4440 domain-containing protein</fullName>
    </recommendedName>
</protein>
<dbReference type="EMBL" id="LPWG01000004">
    <property type="protein sequence ID" value="ODS00687.1"/>
    <property type="molecule type" value="Genomic_DNA"/>
</dbReference>
<dbReference type="SUPFAM" id="SSF54427">
    <property type="entry name" value="NTF2-like"/>
    <property type="match status" value="1"/>
</dbReference>
<comment type="caution">
    <text evidence="3">The sequence shown here is derived from an EMBL/GenBank/DDBJ whole genome shotgun (WGS) entry which is preliminary data.</text>
</comment>
<evidence type="ECO:0000313" key="3">
    <source>
        <dbReference type="EMBL" id="ODS00687.1"/>
    </source>
</evidence>
<evidence type="ECO:0000256" key="1">
    <source>
        <dbReference type="SAM" id="SignalP"/>
    </source>
</evidence>
<dbReference type="Gene3D" id="3.10.450.50">
    <property type="match status" value="1"/>
</dbReference>
<name>A0A1E3W6G2_9HYPH</name>
<dbReference type="InterPro" id="IPR032710">
    <property type="entry name" value="NTF2-like_dom_sf"/>
</dbReference>
<dbReference type="InterPro" id="IPR027843">
    <property type="entry name" value="DUF4440"/>
</dbReference>
<dbReference type="Pfam" id="PF14534">
    <property type="entry name" value="DUF4440"/>
    <property type="match status" value="1"/>
</dbReference>
<feature type="signal peptide" evidence="1">
    <location>
        <begin position="1"/>
        <end position="21"/>
    </location>
</feature>